<keyword evidence="1" id="KW-0472">Membrane</keyword>
<keyword evidence="1" id="KW-0812">Transmembrane</keyword>
<dbReference type="InterPro" id="IPR021830">
    <property type="entry name" value="DUF3422"/>
</dbReference>
<dbReference type="RefSeq" id="WP_161070634.1">
    <property type="nucleotide sequence ID" value="NZ_WWCU01000002.1"/>
</dbReference>
<evidence type="ECO:0000313" key="2">
    <source>
        <dbReference type="EMBL" id="MYN06252.1"/>
    </source>
</evidence>
<name>A0A7X4KKM4_9BURK</name>
<keyword evidence="1" id="KW-1133">Transmembrane helix</keyword>
<dbReference type="AlphaFoldDB" id="A0A7X4KKM4"/>
<comment type="caution">
    <text evidence="2">The sequence shown here is derived from an EMBL/GenBank/DDBJ whole genome shotgun (WGS) entry which is preliminary data.</text>
</comment>
<reference evidence="2 3" key="1">
    <citation type="submission" date="2019-12" db="EMBL/GenBank/DDBJ databases">
        <title>Novel species isolated from a subtropical stream in China.</title>
        <authorList>
            <person name="Lu H."/>
        </authorList>
    </citation>
    <scope>NUCLEOTIDE SEQUENCE [LARGE SCALE GENOMIC DNA]</scope>
    <source>
        <strain evidence="2 3">FT127W</strain>
    </source>
</reference>
<dbReference type="Pfam" id="PF11902">
    <property type="entry name" value="DUF3422"/>
    <property type="match status" value="1"/>
</dbReference>
<gene>
    <name evidence="2" type="ORF">GTP77_02760</name>
</gene>
<evidence type="ECO:0000256" key="1">
    <source>
        <dbReference type="SAM" id="Phobius"/>
    </source>
</evidence>
<evidence type="ECO:0000313" key="3">
    <source>
        <dbReference type="Proteomes" id="UP000450676"/>
    </source>
</evidence>
<proteinExistence type="predicted"/>
<dbReference type="Proteomes" id="UP000450676">
    <property type="component" value="Unassembled WGS sequence"/>
</dbReference>
<dbReference type="EMBL" id="WWCU01000002">
    <property type="protein sequence ID" value="MYN06252.1"/>
    <property type="molecule type" value="Genomic_DNA"/>
</dbReference>
<keyword evidence="3" id="KW-1185">Reference proteome</keyword>
<feature type="transmembrane region" description="Helical" evidence="1">
    <location>
        <begin position="420"/>
        <end position="437"/>
    </location>
</feature>
<accession>A0A7X4KKM4</accession>
<protein>
    <submittedName>
        <fullName evidence="2">DUF3422 family protein</fullName>
    </submittedName>
</protein>
<sequence>MSIVFSSLNHSLRVPLAAEIHSRPFLKLEAPELISHFAVYRAADNGSGAPVGHSHHATLGALCKHFGVSSPAGDAKYFFHDFGRFRLKWECHTEFSTYTFAGRPAQDVAGEQAFEQMPVTHLPQEWLLSLQGRLMVAAHVVLERGERLSDAQDTLLRIFEGNTLAGSQVMQGGELYTDFAIQSDGFSRFIIRDVGMRAQQAGRLVQRVLEIETYRMMALLGLPQAQQAAPALNAIESELVKLAGAMVQTDAAQADGGSVDGATEQALLGEITRLAARIEKLSLENSYRFSASKAYFRLVNARIEELREARIEGIPTVGEFMDRRLAPAMNTCEALSARQEALARRVANTNDLLRTRVGIIQEQQNRKILQSMNARAAQQLRLQQAVEGLSVAAISYYVVGLVGYSTKAAKVLGLVGNPEVVIGVMVPVVVAGVWLALRNMHKKLHTA</sequence>
<organism evidence="2 3">
    <name type="scientific">Pseudoduganella aquatica</name>
    <dbReference type="NCBI Taxonomy" id="2660641"/>
    <lineage>
        <taxon>Bacteria</taxon>
        <taxon>Pseudomonadati</taxon>
        <taxon>Pseudomonadota</taxon>
        <taxon>Betaproteobacteria</taxon>
        <taxon>Burkholderiales</taxon>
        <taxon>Oxalobacteraceae</taxon>
        <taxon>Telluria group</taxon>
        <taxon>Pseudoduganella</taxon>
    </lineage>
</organism>